<name>A0A835WCQ0_CHLIN</name>
<dbReference type="SUPFAM" id="SSF52833">
    <property type="entry name" value="Thioredoxin-like"/>
    <property type="match status" value="1"/>
</dbReference>
<evidence type="ECO:0000259" key="9">
    <source>
        <dbReference type="Pfam" id="PF08806"/>
    </source>
</evidence>
<dbReference type="PANTHER" id="PTHR13077:SF6">
    <property type="entry name" value="SELENOPROTEIN F"/>
    <property type="match status" value="1"/>
</dbReference>
<dbReference type="Proteomes" id="UP000650467">
    <property type="component" value="Unassembled WGS sequence"/>
</dbReference>
<feature type="chain" id="PRO_5032711988" description="Selenoprotein F" evidence="8">
    <location>
        <begin position="22"/>
        <end position="180"/>
    </location>
</feature>
<feature type="domain" description="Selenoprotein F/M" evidence="9">
    <location>
        <begin position="85"/>
        <end position="150"/>
    </location>
</feature>
<evidence type="ECO:0000256" key="2">
    <source>
        <dbReference type="ARBA" id="ARBA00005742"/>
    </source>
</evidence>
<keyword evidence="3 8" id="KW-0732">Signal</keyword>
<organism evidence="10 11">
    <name type="scientific">Chlamydomonas incerta</name>
    <dbReference type="NCBI Taxonomy" id="51695"/>
    <lineage>
        <taxon>Eukaryota</taxon>
        <taxon>Viridiplantae</taxon>
        <taxon>Chlorophyta</taxon>
        <taxon>core chlorophytes</taxon>
        <taxon>Chlorophyceae</taxon>
        <taxon>CS clade</taxon>
        <taxon>Chlamydomonadales</taxon>
        <taxon>Chlamydomonadaceae</taxon>
        <taxon>Chlamydomonas</taxon>
    </lineage>
</organism>
<feature type="region of interest" description="Disordered" evidence="7">
    <location>
        <begin position="157"/>
        <end position="180"/>
    </location>
</feature>
<dbReference type="EMBL" id="JAEHOC010000002">
    <property type="protein sequence ID" value="KAG2444901.1"/>
    <property type="molecule type" value="Genomic_DNA"/>
</dbReference>
<dbReference type="GO" id="GO:0016491">
    <property type="term" value="F:oxidoreductase activity"/>
    <property type="evidence" value="ECO:0007669"/>
    <property type="project" value="TreeGrafter"/>
</dbReference>
<evidence type="ECO:0000256" key="1">
    <source>
        <dbReference type="ARBA" id="ARBA00004319"/>
    </source>
</evidence>
<evidence type="ECO:0000256" key="5">
    <source>
        <dbReference type="ARBA" id="ARBA00022933"/>
    </source>
</evidence>
<dbReference type="Pfam" id="PF08806">
    <property type="entry name" value="Sep15_SelM"/>
    <property type="match status" value="1"/>
</dbReference>
<keyword evidence="5" id="KW-0712">Selenocysteine</keyword>
<keyword evidence="11" id="KW-1185">Reference proteome</keyword>
<dbReference type="InterPro" id="IPR036249">
    <property type="entry name" value="Thioredoxin-like_sf"/>
</dbReference>
<dbReference type="AlphaFoldDB" id="A0A835WCQ0"/>
<comment type="similarity">
    <text evidence="2">Belongs to the selenoprotein M/F family.</text>
</comment>
<dbReference type="GO" id="GO:0005788">
    <property type="term" value="C:endoplasmic reticulum lumen"/>
    <property type="evidence" value="ECO:0007669"/>
    <property type="project" value="UniProtKB-SubCell"/>
</dbReference>
<sequence>MPNWTSLACLLAVVLVAGSSAVDDKQTKCDELGFIASQVACSDCELLSQFVKDEELVRDCKGCCVQDEAVKKFTKAELIIDQWRASTLQQVKDFIEKRAASYAPHLKVAYTHGATPKIRLSGGVDGAPSETVRIDNWKADHIAEFLDQRLERSAAAAAAVKGGKDKAGSKDKAGGKKNVK</sequence>
<keyword evidence="4" id="KW-0256">Endoplasmic reticulum</keyword>
<dbReference type="OrthoDB" id="1910009at2759"/>
<evidence type="ECO:0000256" key="3">
    <source>
        <dbReference type="ARBA" id="ARBA00022729"/>
    </source>
</evidence>
<comment type="caution">
    <text evidence="10">The sequence shown here is derived from an EMBL/GenBank/DDBJ whole genome shotgun (WGS) entry which is preliminary data.</text>
</comment>
<dbReference type="Gene3D" id="3.40.30.50">
    <property type="entry name" value="Sep15/SelM thioredoxin-like domain, active-site redox motif"/>
    <property type="match status" value="1"/>
</dbReference>
<reference evidence="10" key="1">
    <citation type="journal article" date="2020" name="bioRxiv">
        <title>Comparative genomics of Chlamydomonas.</title>
        <authorList>
            <person name="Craig R.J."/>
            <person name="Hasan A.R."/>
            <person name="Ness R.W."/>
            <person name="Keightley P.D."/>
        </authorList>
    </citation>
    <scope>NUCLEOTIDE SEQUENCE</scope>
    <source>
        <strain evidence="10">SAG 7.73</strain>
    </source>
</reference>
<dbReference type="InterPro" id="IPR014912">
    <property type="entry name" value="Sep15_SelM_dom"/>
</dbReference>
<comment type="subcellular location">
    <subcellularLocation>
        <location evidence="1">Endoplasmic reticulum lumen</location>
    </subcellularLocation>
</comment>
<gene>
    <name evidence="10" type="ORF">HXX76_001637</name>
</gene>
<accession>A0A835WCQ0</accession>
<evidence type="ECO:0000256" key="7">
    <source>
        <dbReference type="SAM" id="MobiDB-lite"/>
    </source>
</evidence>
<dbReference type="InterPro" id="IPR039992">
    <property type="entry name" value="Sep15_SelM"/>
</dbReference>
<evidence type="ECO:0000313" key="11">
    <source>
        <dbReference type="Proteomes" id="UP000650467"/>
    </source>
</evidence>
<evidence type="ECO:0000256" key="8">
    <source>
        <dbReference type="SAM" id="SignalP"/>
    </source>
</evidence>
<proteinExistence type="inferred from homology"/>
<evidence type="ECO:0000256" key="6">
    <source>
        <dbReference type="ARBA" id="ARBA00040775"/>
    </source>
</evidence>
<dbReference type="InterPro" id="IPR038219">
    <property type="entry name" value="Sep15/SelM_sf"/>
</dbReference>
<evidence type="ECO:0000256" key="4">
    <source>
        <dbReference type="ARBA" id="ARBA00022824"/>
    </source>
</evidence>
<feature type="signal peptide" evidence="8">
    <location>
        <begin position="1"/>
        <end position="21"/>
    </location>
</feature>
<protein>
    <recommendedName>
        <fullName evidence="6">Selenoprotein F</fullName>
    </recommendedName>
</protein>
<evidence type="ECO:0000313" key="10">
    <source>
        <dbReference type="EMBL" id="KAG2444901.1"/>
    </source>
</evidence>
<dbReference type="PANTHER" id="PTHR13077">
    <property type="entry name" value="SELENOPROTEIN F"/>
    <property type="match status" value="1"/>
</dbReference>
<feature type="compositionally biased region" description="Basic and acidic residues" evidence="7">
    <location>
        <begin position="162"/>
        <end position="174"/>
    </location>
</feature>